<organism evidence="1 2">
    <name type="scientific">Senna tora</name>
    <dbReference type="NCBI Taxonomy" id="362788"/>
    <lineage>
        <taxon>Eukaryota</taxon>
        <taxon>Viridiplantae</taxon>
        <taxon>Streptophyta</taxon>
        <taxon>Embryophyta</taxon>
        <taxon>Tracheophyta</taxon>
        <taxon>Spermatophyta</taxon>
        <taxon>Magnoliopsida</taxon>
        <taxon>eudicotyledons</taxon>
        <taxon>Gunneridae</taxon>
        <taxon>Pentapetalae</taxon>
        <taxon>rosids</taxon>
        <taxon>fabids</taxon>
        <taxon>Fabales</taxon>
        <taxon>Fabaceae</taxon>
        <taxon>Caesalpinioideae</taxon>
        <taxon>Cassia clade</taxon>
        <taxon>Senna</taxon>
    </lineage>
</organism>
<comment type="caution">
    <text evidence="1">The sequence shown here is derived from an EMBL/GenBank/DDBJ whole genome shotgun (WGS) entry which is preliminary data.</text>
</comment>
<dbReference type="EMBL" id="JAAIUW010000010">
    <property type="protein sequence ID" value="KAF7812035.1"/>
    <property type="molecule type" value="Genomic_DNA"/>
</dbReference>
<reference evidence="1" key="1">
    <citation type="submission" date="2020-09" db="EMBL/GenBank/DDBJ databases">
        <title>Genome-Enabled Discovery of Anthraquinone Biosynthesis in Senna tora.</title>
        <authorList>
            <person name="Kang S.-H."/>
            <person name="Pandey R.P."/>
            <person name="Lee C.-M."/>
            <person name="Sim J.-S."/>
            <person name="Jeong J.-T."/>
            <person name="Choi B.-S."/>
            <person name="Jung M."/>
            <person name="Ginzburg D."/>
            <person name="Zhao K."/>
            <person name="Won S.Y."/>
            <person name="Oh T.-J."/>
            <person name="Yu Y."/>
            <person name="Kim N.-H."/>
            <person name="Lee O.R."/>
            <person name="Lee T.-H."/>
            <person name="Bashyal P."/>
            <person name="Kim T.-S."/>
            <person name="Lee W.-H."/>
            <person name="Kawkins C."/>
            <person name="Kim C.-K."/>
            <person name="Kim J.S."/>
            <person name="Ahn B.O."/>
            <person name="Rhee S.Y."/>
            <person name="Sohng J.K."/>
        </authorList>
    </citation>
    <scope>NUCLEOTIDE SEQUENCE</scope>
    <source>
        <tissue evidence="1">Leaf</tissue>
    </source>
</reference>
<sequence length="322" mass="36006">MSTNSNHSSSRASSLRDVISHPNRLFTSPPIRWLLGSSNWAAWARIITPIFKNNLVLKVDVWIQLEQHVPLFPSRFLSWFVFPFHQHLLDLIVAILFPLTVHNRNSASATALVLPVLYTISYWNPNNLESSVSGCAMLAYRAMNLRYALKLISGVTSVSSCTASVFFNSVSPSYGGPSIISANSSSANNNEKLDLQCTSFAITLPHIVRNIVITLIVPHITVLLKGVLRICCIRLHFCCCNLAINTASWYDLGFPNRTSHFKCSCKLPINILTSHDSGKPITSQPLFRRIEEFHHWEPQLPCSASVATFYELFAGLRAKRPP</sequence>
<dbReference type="AlphaFoldDB" id="A0A834SXH1"/>
<protein>
    <submittedName>
        <fullName evidence="1">Uncharacterized protein</fullName>
    </submittedName>
</protein>
<keyword evidence="2" id="KW-1185">Reference proteome</keyword>
<proteinExistence type="predicted"/>
<accession>A0A834SXH1</accession>
<name>A0A834SXH1_9FABA</name>
<evidence type="ECO:0000313" key="2">
    <source>
        <dbReference type="Proteomes" id="UP000634136"/>
    </source>
</evidence>
<gene>
    <name evidence="1" type="ORF">G2W53_033011</name>
</gene>
<dbReference type="Proteomes" id="UP000634136">
    <property type="component" value="Unassembled WGS sequence"/>
</dbReference>
<evidence type="ECO:0000313" key="1">
    <source>
        <dbReference type="EMBL" id="KAF7812035.1"/>
    </source>
</evidence>